<accession>A0ABP7PTA3</accession>
<dbReference type="Proteomes" id="UP001501081">
    <property type="component" value="Unassembled WGS sequence"/>
</dbReference>
<organism evidence="6 7">
    <name type="scientific">Pedobacter ginsengiterrae</name>
    <dbReference type="NCBI Taxonomy" id="871696"/>
    <lineage>
        <taxon>Bacteria</taxon>
        <taxon>Pseudomonadati</taxon>
        <taxon>Bacteroidota</taxon>
        <taxon>Sphingobacteriia</taxon>
        <taxon>Sphingobacteriales</taxon>
        <taxon>Sphingobacteriaceae</taxon>
        <taxon>Pedobacter</taxon>
    </lineage>
</organism>
<dbReference type="InterPro" id="IPR051459">
    <property type="entry name" value="Cytochrome_c-type_DH"/>
</dbReference>
<feature type="domain" description="Cytochrome c" evidence="5">
    <location>
        <begin position="45"/>
        <end position="159"/>
    </location>
</feature>
<evidence type="ECO:0000256" key="2">
    <source>
        <dbReference type="ARBA" id="ARBA00022723"/>
    </source>
</evidence>
<dbReference type="Gene3D" id="1.10.760.10">
    <property type="entry name" value="Cytochrome c-like domain"/>
    <property type="match status" value="2"/>
</dbReference>
<dbReference type="PANTHER" id="PTHR35008:SF4">
    <property type="entry name" value="BLL4482 PROTEIN"/>
    <property type="match status" value="1"/>
</dbReference>
<sequence length="327" mass="35918">MKALKIILILLGIIFFLAVAAGTYVKIALPEVGPAPSIKIEKTLQTIENGKYLANHVTVCIDCHSSRDWTKFAGPLKANTLGKGGEVFNQEMGFPGSYVAPNLTPYGLGSWTDGEIFRAITAGVNKDGKALFPVMASHRFGKMDKKDIYDIIAYVRTLKPIKHSVAKSESDFPVNFIINTMPKKADFQTRPLENDTLKYGAYLINAAGCVDCHSKTDKGNIVKGTEFGGGMEFKLPGGMLRSSNITGDVSTGIGKWSKVMFVNRFKAFSDKNYQSPLVETNGINTPMPWVMYGGMKKTDLEAIYSYLVSIKPIQNRVEVHSRQVDAL</sequence>
<keyword evidence="7" id="KW-1185">Reference proteome</keyword>
<dbReference type="SUPFAM" id="SSF46626">
    <property type="entry name" value="Cytochrome c"/>
    <property type="match status" value="2"/>
</dbReference>
<dbReference type="RefSeq" id="WP_344767380.1">
    <property type="nucleotide sequence ID" value="NZ_BAABAK010000011.1"/>
</dbReference>
<gene>
    <name evidence="6" type="ORF">GCM10022246_24380</name>
</gene>
<dbReference type="PROSITE" id="PS51007">
    <property type="entry name" value="CYTC"/>
    <property type="match status" value="2"/>
</dbReference>
<proteinExistence type="predicted"/>
<dbReference type="InterPro" id="IPR036909">
    <property type="entry name" value="Cyt_c-like_dom_sf"/>
</dbReference>
<evidence type="ECO:0000259" key="5">
    <source>
        <dbReference type="PROSITE" id="PS51007"/>
    </source>
</evidence>
<keyword evidence="2 4" id="KW-0479">Metal-binding</keyword>
<evidence type="ECO:0000256" key="4">
    <source>
        <dbReference type="PROSITE-ProRule" id="PRU00433"/>
    </source>
</evidence>
<keyword evidence="1 4" id="KW-0349">Heme</keyword>
<dbReference type="EMBL" id="BAABAK010000011">
    <property type="protein sequence ID" value="GAA3970990.1"/>
    <property type="molecule type" value="Genomic_DNA"/>
</dbReference>
<dbReference type="PANTHER" id="PTHR35008">
    <property type="entry name" value="BLL4482 PROTEIN-RELATED"/>
    <property type="match status" value="1"/>
</dbReference>
<feature type="domain" description="Cytochrome c" evidence="5">
    <location>
        <begin position="195"/>
        <end position="311"/>
    </location>
</feature>
<comment type="caution">
    <text evidence="6">The sequence shown here is derived from an EMBL/GenBank/DDBJ whole genome shotgun (WGS) entry which is preliminary data.</text>
</comment>
<protein>
    <submittedName>
        <fullName evidence="6">C-type cytochrome</fullName>
    </submittedName>
</protein>
<reference evidence="7" key="1">
    <citation type="journal article" date="2019" name="Int. J. Syst. Evol. Microbiol.">
        <title>The Global Catalogue of Microorganisms (GCM) 10K type strain sequencing project: providing services to taxonomists for standard genome sequencing and annotation.</title>
        <authorList>
            <consortium name="The Broad Institute Genomics Platform"/>
            <consortium name="The Broad Institute Genome Sequencing Center for Infectious Disease"/>
            <person name="Wu L."/>
            <person name="Ma J."/>
        </authorList>
    </citation>
    <scope>NUCLEOTIDE SEQUENCE [LARGE SCALE GENOMIC DNA]</scope>
    <source>
        <strain evidence="7">JCM 17338</strain>
    </source>
</reference>
<evidence type="ECO:0000313" key="7">
    <source>
        <dbReference type="Proteomes" id="UP001501081"/>
    </source>
</evidence>
<name>A0ABP7PTA3_9SPHI</name>
<evidence type="ECO:0000256" key="1">
    <source>
        <dbReference type="ARBA" id="ARBA00022617"/>
    </source>
</evidence>
<dbReference type="InterPro" id="IPR009056">
    <property type="entry name" value="Cyt_c-like_dom"/>
</dbReference>
<evidence type="ECO:0000313" key="6">
    <source>
        <dbReference type="EMBL" id="GAA3970990.1"/>
    </source>
</evidence>
<evidence type="ECO:0000256" key="3">
    <source>
        <dbReference type="ARBA" id="ARBA00023004"/>
    </source>
</evidence>
<keyword evidence="3 4" id="KW-0408">Iron</keyword>